<organism evidence="5 6">
    <name type="scientific">Paralvinella palmiformis</name>
    <dbReference type="NCBI Taxonomy" id="53620"/>
    <lineage>
        <taxon>Eukaryota</taxon>
        <taxon>Metazoa</taxon>
        <taxon>Spiralia</taxon>
        <taxon>Lophotrochozoa</taxon>
        <taxon>Annelida</taxon>
        <taxon>Polychaeta</taxon>
        <taxon>Sedentaria</taxon>
        <taxon>Canalipalpata</taxon>
        <taxon>Terebellida</taxon>
        <taxon>Terebelliformia</taxon>
        <taxon>Alvinellidae</taxon>
        <taxon>Paralvinella</taxon>
    </lineage>
</organism>
<evidence type="ECO:0000313" key="6">
    <source>
        <dbReference type="Proteomes" id="UP001208570"/>
    </source>
</evidence>
<dbReference type="CDD" id="cd01285">
    <property type="entry name" value="nucleoside_deaminase"/>
    <property type="match status" value="1"/>
</dbReference>
<protein>
    <recommendedName>
        <fullName evidence="4">CMP/dCMP-type deaminase domain-containing protein</fullName>
    </recommendedName>
</protein>
<dbReference type="GO" id="GO:0008033">
    <property type="term" value="P:tRNA processing"/>
    <property type="evidence" value="ECO:0007669"/>
    <property type="project" value="UniProtKB-KW"/>
</dbReference>
<feature type="domain" description="CMP/dCMP-type deaminase" evidence="4">
    <location>
        <begin position="181"/>
        <end position="340"/>
    </location>
</feature>
<dbReference type="PANTHER" id="PTHR11079:SF156">
    <property type="entry name" value="INACTIVE TRNA-SPECIFIC ADENOSINE DEAMINASE-LIKE PROTEIN 3-RELATED"/>
    <property type="match status" value="1"/>
</dbReference>
<dbReference type="EMBL" id="JAODUP010000212">
    <property type="protein sequence ID" value="KAK2156472.1"/>
    <property type="molecule type" value="Genomic_DNA"/>
</dbReference>
<evidence type="ECO:0000256" key="3">
    <source>
        <dbReference type="SAM" id="MobiDB-lite"/>
    </source>
</evidence>
<keyword evidence="1" id="KW-0819">tRNA processing</keyword>
<evidence type="ECO:0000256" key="2">
    <source>
        <dbReference type="ARBA" id="ARBA00038160"/>
    </source>
</evidence>
<dbReference type="AlphaFoldDB" id="A0AAD9N461"/>
<dbReference type="SUPFAM" id="SSF53927">
    <property type="entry name" value="Cytidine deaminase-like"/>
    <property type="match status" value="1"/>
</dbReference>
<comment type="caution">
    <text evidence="5">The sequence shown here is derived from an EMBL/GenBank/DDBJ whole genome shotgun (WGS) entry which is preliminary data.</text>
</comment>
<comment type="similarity">
    <text evidence="2">Belongs to the cytidine and deoxycytidylate deaminase family. ADAT3 subfamily.</text>
</comment>
<dbReference type="Gene3D" id="3.40.140.10">
    <property type="entry name" value="Cytidine Deaminase, domain 2"/>
    <property type="match status" value="1"/>
</dbReference>
<dbReference type="InterPro" id="IPR016193">
    <property type="entry name" value="Cytidine_deaminase-like"/>
</dbReference>
<accession>A0AAD9N461</accession>
<evidence type="ECO:0000256" key="1">
    <source>
        <dbReference type="ARBA" id="ARBA00022694"/>
    </source>
</evidence>
<dbReference type="GO" id="GO:0005634">
    <property type="term" value="C:nucleus"/>
    <property type="evidence" value="ECO:0007669"/>
    <property type="project" value="TreeGrafter"/>
</dbReference>
<dbReference type="Proteomes" id="UP001208570">
    <property type="component" value="Unassembled WGS sequence"/>
</dbReference>
<sequence>MAVSVSAKKRKLSDGFFEDDDKDQFSMYVTKLEPVLADDYTKGVQFACMMFVHFTIQKQYKELTTHLPMPRLQHLKRVKKDLSNKDHPLSVLLCPDDKNQSSEDGNPKPCHRTPSLRELCPAIDLPDDVVGGTYTVLVPSRAPLTRAQFEAASAVWPTTFHEDKYISRLLTGPILTCEEQEYAEDYMKFAITVARRGRQLQQDSAGCSDGCVIVDPNTKKLLIAAHPVTKQHPLHHAVMVAIDLVAKQQGAGSYTYRGEHLFIANTGELPAEQTSEKTGPYLCTGYDVYVTAEPCIMCSMALVHSRIRRLYYGDPSPDGALGTKYKLHTQPGLNHKFEVFRGLLMKDHTVSGVLNSSVDA</sequence>
<name>A0AAD9N461_9ANNE</name>
<keyword evidence="6" id="KW-1185">Reference proteome</keyword>
<gene>
    <name evidence="5" type="ORF">LSH36_212g00038</name>
</gene>
<evidence type="ECO:0000259" key="4">
    <source>
        <dbReference type="PROSITE" id="PS51747"/>
    </source>
</evidence>
<feature type="region of interest" description="Disordered" evidence="3">
    <location>
        <begin position="89"/>
        <end position="113"/>
    </location>
</feature>
<dbReference type="PANTHER" id="PTHR11079">
    <property type="entry name" value="CYTOSINE DEAMINASE FAMILY MEMBER"/>
    <property type="match status" value="1"/>
</dbReference>
<dbReference type="PROSITE" id="PS51747">
    <property type="entry name" value="CYT_DCMP_DEAMINASES_2"/>
    <property type="match status" value="1"/>
</dbReference>
<proteinExistence type="inferred from homology"/>
<dbReference type="GO" id="GO:0052717">
    <property type="term" value="F:tRNA-specific adenosine-34 deaminase activity"/>
    <property type="evidence" value="ECO:0007669"/>
    <property type="project" value="TreeGrafter"/>
</dbReference>
<dbReference type="Pfam" id="PF00383">
    <property type="entry name" value="dCMP_cyt_deam_1"/>
    <property type="match status" value="1"/>
</dbReference>
<dbReference type="InterPro" id="IPR002125">
    <property type="entry name" value="CMP_dCMP_dom"/>
</dbReference>
<reference evidence="5" key="1">
    <citation type="journal article" date="2023" name="Mol. Biol. Evol.">
        <title>Third-Generation Sequencing Reveals the Adaptive Role of the Epigenome in Three Deep-Sea Polychaetes.</title>
        <authorList>
            <person name="Perez M."/>
            <person name="Aroh O."/>
            <person name="Sun Y."/>
            <person name="Lan Y."/>
            <person name="Juniper S.K."/>
            <person name="Young C.R."/>
            <person name="Angers B."/>
            <person name="Qian P.Y."/>
        </authorList>
    </citation>
    <scope>NUCLEOTIDE SEQUENCE</scope>
    <source>
        <strain evidence="5">P08H-3</strain>
    </source>
</reference>
<dbReference type="GO" id="GO:0005737">
    <property type="term" value="C:cytoplasm"/>
    <property type="evidence" value="ECO:0007669"/>
    <property type="project" value="TreeGrafter"/>
</dbReference>
<evidence type="ECO:0000313" key="5">
    <source>
        <dbReference type="EMBL" id="KAK2156472.1"/>
    </source>
</evidence>